<keyword evidence="2" id="KW-0812">Transmembrane</keyword>
<proteinExistence type="predicted"/>
<feature type="transmembrane region" description="Helical" evidence="2">
    <location>
        <begin position="80"/>
        <end position="101"/>
    </location>
</feature>
<evidence type="ECO:0000256" key="1">
    <source>
        <dbReference type="SAM" id="MobiDB-lite"/>
    </source>
</evidence>
<feature type="signal peptide" evidence="3">
    <location>
        <begin position="1"/>
        <end position="30"/>
    </location>
</feature>
<keyword evidence="5" id="KW-1185">Reference proteome</keyword>
<keyword evidence="2" id="KW-0472">Membrane</keyword>
<accession>A0A078AQW7</accession>
<organism evidence="4 5">
    <name type="scientific">Stylonychia lemnae</name>
    <name type="common">Ciliate</name>
    <dbReference type="NCBI Taxonomy" id="5949"/>
    <lineage>
        <taxon>Eukaryota</taxon>
        <taxon>Sar</taxon>
        <taxon>Alveolata</taxon>
        <taxon>Ciliophora</taxon>
        <taxon>Intramacronucleata</taxon>
        <taxon>Spirotrichea</taxon>
        <taxon>Stichotrichia</taxon>
        <taxon>Sporadotrichida</taxon>
        <taxon>Oxytrichidae</taxon>
        <taxon>Stylonychinae</taxon>
        <taxon>Stylonychia</taxon>
    </lineage>
</organism>
<evidence type="ECO:0000256" key="3">
    <source>
        <dbReference type="SAM" id="SignalP"/>
    </source>
</evidence>
<feature type="compositionally biased region" description="Acidic residues" evidence="1">
    <location>
        <begin position="271"/>
        <end position="287"/>
    </location>
</feature>
<keyword evidence="3" id="KW-0732">Signal</keyword>
<dbReference type="Proteomes" id="UP000039865">
    <property type="component" value="Unassembled WGS sequence"/>
</dbReference>
<sequence length="295" mass="33048">MLISSRKFRSRLILVLFIVALIFSANQVEGRGKKKRSNSANSASCASRGLDCTSTCCLDTTCAVDLADCAGYINRELEEIYIGFGTVIALMIGIPCILWSINACMMYKFCQKEDEADGVKTGGFSIFEIFLLVCCCGCCKRKKRYVDDEDYDEEEASQQQQSNDDILKAEHTSKSGNLGQNVDSKGNHNSTQQNSQQDNLRLQGQKKNVPKNPCLKCLCIVFCCMDSNFNEDSSQGNDEKNLLLDDQIAGEPSIEFNNSERKNSKSKNIDQDDLNLDDEQLDNEEDDNYKSEQEK</sequence>
<protein>
    <recommendedName>
        <fullName evidence="6">Transmembrane protein</fullName>
    </recommendedName>
</protein>
<reference evidence="4 5" key="1">
    <citation type="submission" date="2014-06" db="EMBL/GenBank/DDBJ databases">
        <authorList>
            <person name="Swart Estienne"/>
        </authorList>
    </citation>
    <scope>NUCLEOTIDE SEQUENCE [LARGE SCALE GENOMIC DNA]</scope>
    <source>
        <strain evidence="4 5">130c</strain>
    </source>
</reference>
<feature type="chain" id="PRO_5001729653" description="Transmembrane protein" evidence="3">
    <location>
        <begin position="31"/>
        <end position="295"/>
    </location>
</feature>
<dbReference type="AlphaFoldDB" id="A0A078AQW7"/>
<dbReference type="EMBL" id="CCKQ01012711">
    <property type="protein sequence ID" value="CDW84336.1"/>
    <property type="molecule type" value="Genomic_DNA"/>
</dbReference>
<evidence type="ECO:0008006" key="6">
    <source>
        <dbReference type="Google" id="ProtNLM"/>
    </source>
</evidence>
<dbReference type="InParanoid" id="A0A078AQW7"/>
<keyword evidence="2" id="KW-1133">Transmembrane helix</keyword>
<feature type="region of interest" description="Disordered" evidence="1">
    <location>
        <begin position="177"/>
        <end position="199"/>
    </location>
</feature>
<evidence type="ECO:0000313" key="5">
    <source>
        <dbReference type="Proteomes" id="UP000039865"/>
    </source>
</evidence>
<gene>
    <name evidence="4" type="primary">Contig801.g871</name>
    <name evidence="4" type="ORF">STYLEM_13396</name>
</gene>
<name>A0A078AQW7_STYLE</name>
<feature type="compositionally biased region" description="Basic and acidic residues" evidence="1">
    <location>
        <begin position="258"/>
        <end position="270"/>
    </location>
</feature>
<feature type="region of interest" description="Disordered" evidence="1">
    <location>
        <begin position="248"/>
        <end position="295"/>
    </location>
</feature>
<evidence type="ECO:0000313" key="4">
    <source>
        <dbReference type="EMBL" id="CDW84336.1"/>
    </source>
</evidence>
<evidence type="ECO:0000256" key="2">
    <source>
        <dbReference type="SAM" id="Phobius"/>
    </source>
</evidence>